<dbReference type="InterPro" id="IPR026341">
    <property type="entry name" value="T9SS_type_B"/>
</dbReference>
<proteinExistence type="predicted"/>
<accession>A0A511SUQ1</accession>
<keyword evidence="4" id="KW-1185">Reference proteome</keyword>
<feature type="signal peptide" evidence="1">
    <location>
        <begin position="1"/>
        <end position="18"/>
    </location>
</feature>
<dbReference type="Proteomes" id="UP000183760">
    <property type="component" value="Unassembled WGS sequence"/>
</dbReference>
<reference evidence="2 5" key="2">
    <citation type="submission" date="2019-07" db="EMBL/GenBank/DDBJ databases">
        <title>Whole genome shotgun sequence of Myxococcus fulvus NBRC 100333.</title>
        <authorList>
            <person name="Hosoyama A."/>
            <person name="Uohara A."/>
            <person name="Ohji S."/>
            <person name="Ichikawa N."/>
        </authorList>
    </citation>
    <scope>NUCLEOTIDE SEQUENCE [LARGE SCALE GENOMIC DNA]</scope>
    <source>
        <strain evidence="2 5">NBRC 100333</strain>
    </source>
</reference>
<dbReference type="AlphaFoldDB" id="A0A511SUQ1"/>
<dbReference type="NCBIfam" id="TIGR04131">
    <property type="entry name" value="Bac_Flav_CTERM"/>
    <property type="match status" value="1"/>
</dbReference>
<evidence type="ECO:0000256" key="1">
    <source>
        <dbReference type="SAM" id="SignalP"/>
    </source>
</evidence>
<dbReference type="EMBL" id="BJXR01000010">
    <property type="protein sequence ID" value="GEN05645.1"/>
    <property type="molecule type" value="Genomic_DNA"/>
</dbReference>
<dbReference type="EMBL" id="FOIB01000001">
    <property type="protein sequence ID" value="SET00219.1"/>
    <property type="molecule type" value="Genomic_DNA"/>
</dbReference>
<feature type="chain" id="PRO_5023131072" evidence="1">
    <location>
        <begin position="19"/>
        <end position="611"/>
    </location>
</feature>
<dbReference type="Gene3D" id="2.60.120.260">
    <property type="entry name" value="Galactose-binding domain-like"/>
    <property type="match status" value="1"/>
</dbReference>
<reference evidence="3 4" key="1">
    <citation type="submission" date="2016-10" db="EMBL/GenBank/DDBJ databases">
        <authorList>
            <person name="Varghese N."/>
            <person name="Submissions S."/>
        </authorList>
    </citation>
    <scope>NUCLEOTIDE SEQUENCE [LARGE SCALE GENOMIC DNA]</scope>
    <source>
        <strain evidence="3 4">DSM 16525</strain>
    </source>
</reference>
<evidence type="ECO:0000313" key="4">
    <source>
        <dbReference type="Proteomes" id="UP000183760"/>
    </source>
</evidence>
<name>A0A511SUQ1_MYXFU</name>
<gene>
    <name evidence="2" type="ORF">MFU01_06820</name>
    <name evidence="3" type="ORF">SAMN05443572_101809</name>
</gene>
<dbReference type="Pfam" id="PF13585">
    <property type="entry name" value="CHU_C"/>
    <property type="match status" value="1"/>
</dbReference>
<comment type="caution">
    <text evidence="2">The sequence shown here is derived from an EMBL/GenBank/DDBJ whole genome shotgun (WGS) entry which is preliminary data.</text>
</comment>
<keyword evidence="1" id="KW-0732">Signal</keyword>
<protein>
    <submittedName>
        <fullName evidence="3">Gliding motility-associated C-terminal domain-containing protein</fullName>
    </submittedName>
</protein>
<dbReference type="Proteomes" id="UP000321514">
    <property type="component" value="Unassembled WGS sequence"/>
</dbReference>
<evidence type="ECO:0000313" key="2">
    <source>
        <dbReference type="EMBL" id="GEN05645.1"/>
    </source>
</evidence>
<evidence type="ECO:0000313" key="3">
    <source>
        <dbReference type="EMBL" id="SET00219.1"/>
    </source>
</evidence>
<sequence>MKHLLLMLVCLSSLPVLADGYIRGNTRVLQGSVETYVVEWPSWTSDHDRYANVTWNVMHGTLLSQDKGSATVQWDVSGNHLDLLGSLDVYEDLGGQGASISVETINTHTGESSFCSGVLGPAAIAVDFGRGGNPGPALPSGATTYGYDPACAISPNHYTLTNSSVNCRAPWHGIAQDHTPGDTNGYFLMVDANATPGEFYRTTVNGLTPAFRYEFSAWVGNLDAYGMYESPRIRFEVHGPSGFIATSGDLLIPRSSPFQWQKVGFMFDLPAGVSSVDIVMVNRHQNAMGNDLVIDDLSFAPCYPPIIASFENGPVVDREHACNSGAVNLYGRWPSTIPFTTPAYQWQWSPDGGDSWLNVPGATSLASSHSQPSPGIHRYRLMSYEALNPSQQLVSNPLTFFVQRLVVEPRTHHLYSCNGGNTYGSLAAHYRLEFADPVVQTSYAIQWSPATYLSNPNTSPTSILLPSLGASPPPNGPPVPAANHLYTVTVTDNVHGCTGSGQQTVAQHNPRKVAVPNAFTPNGDGVNDLFRPLNLDDYPGSRFFIYNRWGQAIFSSQGPTLLDYSWNGTFGGVPQGSGAYAWRIEMSDCFGNIINGSTGDNRPSGTVTLIR</sequence>
<dbReference type="RefSeq" id="WP_074949126.1">
    <property type="nucleotide sequence ID" value="NZ_BJXR01000010.1"/>
</dbReference>
<evidence type="ECO:0000313" key="5">
    <source>
        <dbReference type="Proteomes" id="UP000321514"/>
    </source>
</evidence>
<dbReference type="STRING" id="1334629.MFUL124B02_05010"/>
<organism evidence="2 5">
    <name type="scientific">Myxococcus fulvus</name>
    <dbReference type="NCBI Taxonomy" id="33"/>
    <lineage>
        <taxon>Bacteria</taxon>
        <taxon>Pseudomonadati</taxon>
        <taxon>Myxococcota</taxon>
        <taxon>Myxococcia</taxon>
        <taxon>Myxococcales</taxon>
        <taxon>Cystobacterineae</taxon>
        <taxon>Myxococcaceae</taxon>
        <taxon>Myxococcus</taxon>
    </lineage>
</organism>